<dbReference type="Proteomes" id="UP001611162">
    <property type="component" value="Unassembled WGS sequence"/>
</dbReference>
<feature type="region of interest" description="Disordered" evidence="1">
    <location>
        <begin position="61"/>
        <end position="88"/>
    </location>
</feature>
<accession>A0ABW7TGC0</accession>
<evidence type="ECO:0000313" key="2">
    <source>
        <dbReference type="EMBL" id="MFI0915211.1"/>
    </source>
</evidence>
<protein>
    <submittedName>
        <fullName evidence="2">Helix-turn-helix domain-containing protein</fullName>
    </submittedName>
</protein>
<evidence type="ECO:0000256" key="1">
    <source>
        <dbReference type="SAM" id="MobiDB-lite"/>
    </source>
</evidence>
<dbReference type="RefSeq" id="WP_397614837.1">
    <property type="nucleotide sequence ID" value="NZ_JBIRRB010000018.1"/>
</dbReference>
<dbReference type="EMBL" id="JBIRRB010000018">
    <property type="protein sequence ID" value="MFI0915211.1"/>
    <property type="molecule type" value="Genomic_DNA"/>
</dbReference>
<name>A0ABW7TGC0_9ACTN</name>
<keyword evidence="3" id="KW-1185">Reference proteome</keyword>
<comment type="caution">
    <text evidence="2">The sequence shown here is derived from an EMBL/GenBank/DDBJ whole genome shotgun (WGS) entry which is preliminary data.</text>
</comment>
<organism evidence="2 3">
    <name type="scientific">Streptomyces abikoensis</name>
    <dbReference type="NCBI Taxonomy" id="97398"/>
    <lineage>
        <taxon>Bacteria</taxon>
        <taxon>Bacillati</taxon>
        <taxon>Actinomycetota</taxon>
        <taxon>Actinomycetes</taxon>
        <taxon>Kitasatosporales</taxon>
        <taxon>Streptomycetaceae</taxon>
        <taxon>Streptomyces</taxon>
    </lineage>
</organism>
<proteinExistence type="predicted"/>
<gene>
    <name evidence="2" type="ORF">ACH4TF_32980</name>
</gene>
<sequence>MAVGSNTEHDDFMTPDEAAKDLGCGVRWLRDGANHRGFPHHRLGKAMQFSAQDRAEIRAMSRVPAQPSKLAAARRRKAASLRSAKAVA</sequence>
<evidence type="ECO:0000313" key="3">
    <source>
        <dbReference type="Proteomes" id="UP001611162"/>
    </source>
</evidence>
<reference evidence="2 3" key="1">
    <citation type="submission" date="2024-10" db="EMBL/GenBank/DDBJ databases">
        <title>The Natural Products Discovery Center: Release of the First 8490 Sequenced Strains for Exploring Actinobacteria Biosynthetic Diversity.</title>
        <authorList>
            <person name="Kalkreuter E."/>
            <person name="Kautsar S.A."/>
            <person name="Yang D."/>
            <person name="Bader C.D."/>
            <person name="Teijaro C.N."/>
            <person name="Fluegel L."/>
            <person name="Davis C.M."/>
            <person name="Simpson J.R."/>
            <person name="Lauterbach L."/>
            <person name="Steele A.D."/>
            <person name="Gui C."/>
            <person name="Meng S."/>
            <person name="Li G."/>
            <person name="Viehrig K."/>
            <person name="Ye F."/>
            <person name="Su P."/>
            <person name="Kiefer A.F."/>
            <person name="Nichols A."/>
            <person name="Cepeda A.J."/>
            <person name="Yan W."/>
            <person name="Fan B."/>
            <person name="Jiang Y."/>
            <person name="Adhikari A."/>
            <person name="Zheng C.-J."/>
            <person name="Schuster L."/>
            <person name="Cowan T.M."/>
            <person name="Smanski M.J."/>
            <person name="Chevrette M.G."/>
            <person name="De Carvalho L.P.S."/>
            <person name="Shen B."/>
        </authorList>
    </citation>
    <scope>NUCLEOTIDE SEQUENCE [LARGE SCALE GENOMIC DNA]</scope>
    <source>
        <strain evidence="2 3">NPDC020979</strain>
    </source>
</reference>